<dbReference type="InterPro" id="IPR014043">
    <property type="entry name" value="Acyl_transferase_dom"/>
</dbReference>
<evidence type="ECO:0000256" key="1">
    <source>
        <dbReference type="ARBA" id="ARBA00022679"/>
    </source>
</evidence>
<dbReference type="STRING" id="1120995.SAMN02745245_01627"/>
<evidence type="ECO:0000259" key="6">
    <source>
        <dbReference type="SMART" id="SM00827"/>
    </source>
</evidence>
<keyword evidence="8" id="KW-1185">Reference proteome</keyword>
<feature type="domain" description="Malonyl-CoA:ACP transacylase (MAT)" evidence="6">
    <location>
        <begin position="6"/>
        <end position="296"/>
    </location>
</feature>
<gene>
    <name evidence="7" type="ORF">SAMN02745245_01627</name>
</gene>
<dbReference type="SUPFAM" id="SSF52151">
    <property type="entry name" value="FabD/lysophospholipase-like"/>
    <property type="match status" value="1"/>
</dbReference>
<dbReference type="Gene3D" id="3.30.70.250">
    <property type="entry name" value="Malonyl-CoA ACP transacylase, ACP-binding"/>
    <property type="match status" value="1"/>
</dbReference>
<evidence type="ECO:0000313" key="7">
    <source>
        <dbReference type="EMBL" id="SHH56743.1"/>
    </source>
</evidence>
<dbReference type="InterPro" id="IPR016036">
    <property type="entry name" value="Malonyl_transacylase_ACP-bd"/>
</dbReference>
<comment type="catalytic activity">
    <reaction evidence="3 4">
        <text>holo-[ACP] + malonyl-CoA = malonyl-[ACP] + CoA</text>
        <dbReference type="Rhea" id="RHEA:41792"/>
        <dbReference type="Rhea" id="RHEA-COMP:9623"/>
        <dbReference type="Rhea" id="RHEA-COMP:9685"/>
        <dbReference type="ChEBI" id="CHEBI:57287"/>
        <dbReference type="ChEBI" id="CHEBI:57384"/>
        <dbReference type="ChEBI" id="CHEBI:64479"/>
        <dbReference type="ChEBI" id="CHEBI:78449"/>
        <dbReference type="EC" id="2.3.1.39"/>
    </reaction>
</comment>
<evidence type="ECO:0000256" key="4">
    <source>
        <dbReference type="PIRNR" id="PIRNR000446"/>
    </source>
</evidence>
<dbReference type="PIRSF" id="PIRSF000446">
    <property type="entry name" value="Mct"/>
    <property type="match status" value="1"/>
</dbReference>
<proteinExistence type="inferred from homology"/>
<dbReference type="GO" id="GO:0006633">
    <property type="term" value="P:fatty acid biosynthetic process"/>
    <property type="evidence" value="ECO:0007669"/>
    <property type="project" value="TreeGrafter"/>
</dbReference>
<accession>A0A1M5U275</accession>
<dbReference type="PANTHER" id="PTHR42681">
    <property type="entry name" value="MALONYL-COA-ACYL CARRIER PROTEIN TRANSACYLASE, MITOCHONDRIAL"/>
    <property type="match status" value="1"/>
</dbReference>
<reference evidence="7 8" key="1">
    <citation type="submission" date="2016-11" db="EMBL/GenBank/DDBJ databases">
        <authorList>
            <person name="Jaros S."/>
            <person name="Januszkiewicz K."/>
            <person name="Wedrychowicz H."/>
        </authorList>
    </citation>
    <scope>NUCLEOTIDE SEQUENCE [LARGE SCALE GENOMIC DNA]</scope>
    <source>
        <strain evidence="7 8">DSM 21120</strain>
    </source>
</reference>
<keyword evidence="1 4" id="KW-0808">Transferase</keyword>
<dbReference type="InterPro" id="IPR016035">
    <property type="entry name" value="Acyl_Trfase/lysoPLipase"/>
</dbReference>
<dbReference type="Proteomes" id="UP000184032">
    <property type="component" value="Unassembled WGS sequence"/>
</dbReference>
<dbReference type="Pfam" id="PF00698">
    <property type="entry name" value="Acyl_transf_1"/>
    <property type="match status" value="1"/>
</dbReference>
<dbReference type="InterPro" id="IPR024925">
    <property type="entry name" value="Malonyl_CoA-ACP_transAc"/>
</dbReference>
<dbReference type="AlphaFoldDB" id="A0A1M5U275"/>
<dbReference type="InterPro" id="IPR050858">
    <property type="entry name" value="Mal-CoA-ACP_Trans/PKS_FabD"/>
</dbReference>
<organism evidence="7 8">
    <name type="scientific">Anaerosphaera aminiphila DSM 21120</name>
    <dbReference type="NCBI Taxonomy" id="1120995"/>
    <lineage>
        <taxon>Bacteria</taxon>
        <taxon>Bacillati</taxon>
        <taxon>Bacillota</taxon>
        <taxon>Tissierellia</taxon>
        <taxon>Tissierellales</taxon>
        <taxon>Peptoniphilaceae</taxon>
        <taxon>Anaerosphaera</taxon>
    </lineage>
</organism>
<dbReference type="PANTHER" id="PTHR42681:SF1">
    <property type="entry name" value="MALONYL-COA-ACYL CARRIER PROTEIN TRANSACYLASE, MITOCHONDRIAL"/>
    <property type="match status" value="1"/>
</dbReference>
<dbReference type="Gene3D" id="3.40.366.10">
    <property type="entry name" value="Malonyl-Coenzyme A Acyl Carrier Protein, domain 2"/>
    <property type="match status" value="1"/>
</dbReference>
<feature type="active site" evidence="5">
    <location>
        <position position="88"/>
    </location>
</feature>
<dbReference type="SUPFAM" id="SSF55048">
    <property type="entry name" value="Probable ACP-binding domain of malonyl-CoA ACP transacylase"/>
    <property type="match status" value="1"/>
</dbReference>
<comment type="similarity">
    <text evidence="4">Belongs to the fabD family.</text>
</comment>
<dbReference type="OrthoDB" id="9805460at2"/>
<sequence>MKVAFLYGGQGSQKSKMGLDFYENSEVAKKYYDSINITKDVKELSFFTDEEVLKETENTQVVLVAFQIMVTKLLESKGIIADAVAGLSIGEYGALYASGVLSDEDALKVAELRGEAMKKSSENIDTLMYAIMGSTEEAVREVVGKNSSELNFTSISNLNCPGQIVISGERSSVLSSVDQLKELGCRAIELKVSGPFHTEYMKQASEELEYIFKDINFKEEKIDLYYNLLGRKRDGEDIKEIMTNQVMQAVRFEDALKNMLEDGVDEFVEIGFNNVIKRFMKKIDRKIKVSTISTYEDYLKFVEEYKGE</sequence>
<dbReference type="EMBL" id="FQXI01000013">
    <property type="protein sequence ID" value="SHH56743.1"/>
    <property type="molecule type" value="Genomic_DNA"/>
</dbReference>
<dbReference type="EC" id="2.3.1.39" evidence="4"/>
<evidence type="ECO:0000256" key="3">
    <source>
        <dbReference type="ARBA" id="ARBA00048462"/>
    </source>
</evidence>
<protein>
    <recommendedName>
        <fullName evidence="4">Malonyl CoA-acyl carrier protein transacylase</fullName>
        <ecNumber evidence="4">2.3.1.39</ecNumber>
    </recommendedName>
</protein>
<dbReference type="SMART" id="SM00827">
    <property type="entry name" value="PKS_AT"/>
    <property type="match status" value="1"/>
</dbReference>
<dbReference type="GO" id="GO:0004314">
    <property type="term" value="F:[acyl-carrier-protein] S-malonyltransferase activity"/>
    <property type="evidence" value="ECO:0007669"/>
    <property type="project" value="UniProtKB-EC"/>
</dbReference>
<dbReference type="GO" id="GO:0005829">
    <property type="term" value="C:cytosol"/>
    <property type="evidence" value="ECO:0007669"/>
    <property type="project" value="TreeGrafter"/>
</dbReference>
<evidence type="ECO:0000313" key="8">
    <source>
        <dbReference type="Proteomes" id="UP000184032"/>
    </source>
</evidence>
<evidence type="ECO:0000256" key="2">
    <source>
        <dbReference type="ARBA" id="ARBA00023315"/>
    </source>
</evidence>
<keyword evidence="2 4" id="KW-0012">Acyltransferase</keyword>
<dbReference type="InterPro" id="IPR001227">
    <property type="entry name" value="Ac_transferase_dom_sf"/>
</dbReference>
<evidence type="ECO:0000256" key="5">
    <source>
        <dbReference type="PIRSR" id="PIRSR000446-1"/>
    </source>
</evidence>
<dbReference type="RefSeq" id="WP_073185247.1">
    <property type="nucleotide sequence ID" value="NZ_FQXI01000013.1"/>
</dbReference>
<name>A0A1M5U275_9FIRM</name>
<feature type="active site" evidence="5">
    <location>
        <position position="197"/>
    </location>
</feature>